<dbReference type="Pfam" id="PF17678">
    <property type="entry name" value="Glyco_hydro_92N"/>
    <property type="match status" value="1"/>
</dbReference>
<dbReference type="InterPro" id="IPR005887">
    <property type="entry name" value="GH92_a_mannosidase_put"/>
</dbReference>
<dbReference type="PATRIC" id="fig|1115809.3.peg.2504"/>
<dbReference type="InterPro" id="IPR041371">
    <property type="entry name" value="GH92_N"/>
</dbReference>
<comment type="cofactor">
    <cofactor evidence="1">
        <name>Ca(2+)</name>
        <dbReference type="ChEBI" id="CHEBI:29108"/>
    </cofactor>
</comment>
<evidence type="ECO:0000259" key="4">
    <source>
        <dbReference type="Pfam" id="PF07971"/>
    </source>
</evidence>
<protein>
    <submittedName>
        <fullName evidence="6">Putative alpha-1,2-mannosidase</fullName>
    </submittedName>
</protein>
<dbReference type="GO" id="GO:0000224">
    <property type="term" value="F:peptide-N4-(N-acetyl-beta-glucosaminyl)asparagine amidase activity"/>
    <property type="evidence" value="ECO:0007669"/>
    <property type="project" value="TreeGrafter"/>
</dbReference>
<keyword evidence="3" id="KW-0106">Calcium</keyword>
<dbReference type="Proteomes" id="UP000016648">
    <property type="component" value="Unassembled WGS sequence"/>
</dbReference>
<organism evidence="6 7">
    <name type="scientific">Segatella baroniae F0067</name>
    <dbReference type="NCBI Taxonomy" id="1115809"/>
    <lineage>
        <taxon>Bacteria</taxon>
        <taxon>Pseudomonadati</taxon>
        <taxon>Bacteroidota</taxon>
        <taxon>Bacteroidia</taxon>
        <taxon>Bacteroidales</taxon>
        <taxon>Prevotellaceae</taxon>
        <taxon>Segatella</taxon>
    </lineage>
</organism>
<dbReference type="InterPro" id="IPR012939">
    <property type="entry name" value="Glyco_hydro_92"/>
</dbReference>
<gene>
    <name evidence="6" type="ORF">HMPREF9135_1022</name>
</gene>
<dbReference type="InterPro" id="IPR014718">
    <property type="entry name" value="GH-type_carb-bd"/>
</dbReference>
<dbReference type="Gene3D" id="2.70.98.10">
    <property type="match status" value="1"/>
</dbReference>
<accession>U2QH73</accession>
<dbReference type="Pfam" id="PF07971">
    <property type="entry name" value="Glyco_hydro_92"/>
    <property type="match status" value="1"/>
</dbReference>
<dbReference type="InterPro" id="IPR008928">
    <property type="entry name" value="6-hairpin_glycosidase_sf"/>
</dbReference>
<reference evidence="6 7" key="1">
    <citation type="submission" date="2013-08" db="EMBL/GenBank/DDBJ databases">
        <authorList>
            <person name="Durkin A.S."/>
            <person name="Haft D.R."/>
            <person name="McCorrison J."/>
            <person name="Torralba M."/>
            <person name="Gillis M."/>
            <person name="Haft D.H."/>
            <person name="Methe B."/>
            <person name="Sutton G."/>
            <person name="Nelson K.E."/>
        </authorList>
    </citation>
    <scope>NUCLEOTIDE SEQUENCE [LARGE SCALE GENOMIC DNA]</scope>
    <source>
        <strain evidence="6 7">F0067</strain>
    </source>
</reference>
<keyword evidence="7" id="KW-1185">Reference proteome</keyword>
<dbReference type="Gene3D" id="3.30.2080.10">
    <property type="entry name" value="GH92 mannosidase domain"/>
    <property type="match status" value="1"/>
</dbReference>
<evidence type="ECO:0000313" key="6">
    <source>
        <dbReference type="EMBL" id="ERK38177.1"/>
    </source>
</evidence>
<dbReference type="PANTHER" id="PTHR12143:SF39">
    <property type="entry name" value="SECRETED PROTEIN"/>
    <property type="match status" value="1"/>
</dbReference>
<evidence type="ECO:0000256" key="1">
    <source>
        <dbReference type="ARBA" id="ARBA00001913"/>
    </source>
</evidence>
<dbReference type="GO" id="GO:0005829">
    <property type="term" value="C:cytosol"/>
    <property type="evidence" value="ECO:0007669"/>
    <property type="project" value="TreeGrafter"/>
</dbReference>
<evidence type="ECO:0000259" key="5">
    <source>
        <dbReference type="Pfam" id="PF17678"/>
    </source>
</evidence>
<dbReference type="Gene3D" id="1.20.1050.60">
    <property type="entry name" value="alpha-1,2-mannosidase"/>
    <property type="match status" value="1"/>
</dbReference>
<dbReference type="SUPFAM" id="SSF48208">
    <property type="entry name" value="Six-hairpin glycosidases"/>
    <property type="match status" value="1"/>
</dbReference>
<dbReference type="NCBIfam" id="TIGR01180">
    <property type="entry name" value="aman2_put"/>
    <property type="match status" value="1"/>
</dbReference>
<comment type="caution">
    <text evidence="6">The sequence shown here is derived from an EMBL/GenBank/DDBJ whole genome shotgun (WGS) entry which is preliminary data.</text>
</comment>
<dbReference type="FunFam" id="3.30.2080.10:FF:000001">
    <property type="entry name" value="Alpha-1,2-mannosidase subfamily"/>
    <property type="match status" value="1"/>
</dbReference>
<dbReference type="AlphaFoldDB" id="U2QH73"/>
<comment type="subunit">
    <text evidence="2">Monomer.</text>
</comment>
<dbReference type="PANTHER" id="PTHR12143">
    <property type="entry name" value="PEPTIDE N-GLYCANASE PNGASE -RELATED"/>
    <property type="match status" value="1"/>
</dbReference>
<evidence type="ECO:0000313" key="7">
    <source>
        <dbReference type="Proteomes" id="UP000016648"/>
    </source>
</evidence>
<feature type="domain" description="Glycosyl hydrolase family 92 N-terminal" evidence="5">
    <location>
        <begin position="58"/>
        <end position="268"/>
    </location>
</feature>
<sequence length="749" mass="83774">MYLHEYLLFMRIFAWLTIKIYQQNLNLMMIRKIKSFLFAATFSSLTMAAMAAGDAVRYVNPMIGSGGHGHVFVGANVPFGYVQLGPTQTTRGWDWCSGYHYSDSLLVGFGHQHLSGTGIGDLGDVAIVPMACKCQKELKFSHASETVRPGYYAVKLARPNVFVELTATKRAGFHRYTFGANMKKAFIAINLNQGIGWDKMTTCKYNQEGATTVTGQRMSTGWAKDQRTYFVAEFSKPVTLEKKSSDSIAVFSFDNSDGKPLMVKVGMSAVSVDNARQNLKAEIKDWNFNGVVAEAEQAWADALGKIEISTDDKRVKTIFYTALYHTMTAPSVFSDVNGEYRGADGKVHKGDFTNYTTFSLWDTYRTAQPLMTLIHRDMLPDMAATFINIYRQQGKLPVWHLMGNETDCMVGNPGIIVLGDLVMKGYVKDREAAFEAMKRSAMLDERGMNSLKKNGYVAYDEDPAFETVAKTLEYAIADAAVAKVAKLLGKKGDYAYFLKRSQSYRKLFDPETQFMRGLGSDGKFRVPFNPFHAVHRQDDYTEGNAWQYTWLVPHDVHGLVNLFPSESSFVNKLDSLFIVEGDLGEDASPDISGLIGQYAHGNEPSHHILYMYNYVGQPWKAARLLRRTMDEMYTDRFDGLSGNEDVGQMSAWYIMSAMGLYQVDPSGSRLVFGSPILDEAKLNVGDGKTFRIVAKNNGKDNLYIQSVRLNGKNYTKSYIEYADVIKGGTLEFTMGAQPSKFGTAKKDRP</sequence>
<name>U2QH73_9BACT</name>
<proteinExistence type="predicted"/>
<dbReference type="EMBL" id="AWEY01000044">
    <property type="protein sequence ID" value="ERK38177.1"/>
    <property type="molecule type" value="Genomic_DNA"/>
</dbReference>
<feature type="domain" description="Glycosyl hydrolase family 92" evidence="4">
    <location>
        <begin position="274"/>
        <end position="735"/>
    </location>
</feature>
<dbReference type="GO" id="GO:0006516">
    <property type="term" value="P:glycoprotein catabolic process"/>
    <property type="evidence" value="ECO:0007669"/>
    <property type="project" value="TreeGrafter"/>
</dbReference>
<dbReference type="GO" id="GO:0005975">
    <property type="term" value="P:carbohydrate metabolic process"/>
    <property type="evidence" value="ECO:0007669"/>
    <property type="project" value="InterPro"/>
</dbReference>
<evidence type="ECO:0000256" key="3">
    <source>
        <dbReference type="ARBA" id="ARBA00022837"/>
    </source>
</evidence>
<dbReference type="Gene3D" id="1.20.1610.10">
    <property type="entry name" value="alpha-1,2-mannosidases domains"/>
    <property type="match status" value="1"/>
</dbReference>
<dbReference type="InterPro" id="IPR050883">
    <property type="entry name" value="PNGase"/>
</dbReference>
<evidence type="ECO:0000256" key="2">
    <source>
        <dbReference type="ARBA" id="ARBA00011245"/>
    </source>
</evidence>
<dbReference type="GO" id="GO:0030246">
    <property type="term" value="F:carbohydrate binding"/>
    <property type="evidence" value="ECO:0007669"/>
    <property type="project" value="InterPro"/>
</dbReference>